<dbReference type="InterPro" id="IPR009057">
    <property type="entry name" value="Homeodomain-like_sf"/>
</dbReference>
<evidence type="ECO:0000313" key="1">
    <source>
        <dbReference type="EMBL" id="MFB2892663.1"/>
    </source>
</evidence>
<dbReference type="RefSeq" id="WP_413262335.1">
    <property type="nucleotide sequence ID" value="NZ_JBHFNR010000045.1"/>
</dbReference>
<protein>
    <submittedName>
        <fullName evidence="1">DUF433 domain-containing protein</fullName>
    </submittedName>
</protein>
<reference evidence="1 2" key="1">
    <citation type="submission" date="2024-09" db="EMBL/GenBank/DDBJ databases">
        <title>Floridaenema gen nov. (Aerosakkonemataceae, Aerosakkonematales ord. nov., Cyanobacteria) from benthic tropical and subtropical fresh waters, with the description of four new species.</title>
        <authorList>
            <person name="Moretto J.A."/>
            <person name="Berthold D.E."/>
            <person name="Lefler F.W."/>
            <person name="Huang I.-S."/>
            <person name="Laughinghouse H. IV."/>
        </authorList>
    </citation>
    <scope>NUCLEOTIDE SEQUENCE [LARGE SCALE GENOMIC DNA]</scope>
    <source>
        <strain evidence="1 2">BLCC-F50</strain>
    </source>
</reference>
<dbReference type="PANTHER" id="PTHR34849:SF3">
    <property type="entry name" value="SSR2962 PROTEIN"/>
    <property type="match status" value="1"/>
</dbReference>
<sequence>MIEMKTILEDEFMLGFDRITFNPKIMAGQACIRGMRIPVSLVVNLVANEKSSQEILEEYPDLEPEDIRQSLLYAAWLTQERVYTFTTAEKV</sequence>
<dbReference type="InterPro" id="IPR007367">
    <property type="entry name" value="DUF433"/>
</dbReference>
<dbReference type="EMBL" id="JBHFNR010000045">
    <property type="protein sequence ID" value="MFB2892663.1"/>
    <property type="molecule type" value="Genomic_DNA"/>
</dbReference>
<dbReference type="Pfam" id="PF04255">
    <property type="entry name" value="DUF433"/>
    <property type="match status" value="1"/>
</dbReference>
<keyword evidence="2" id="KW-1185">Reference proteome</keyword>
<accession>A0ABV4XLU5</accession>
<organism evidence="1 2">
    <name type="scientific">Floridaenema flaviceps BLCC-F50</name>
    <dbReference type="NCBI Taxonomy" id="3153642"/>
    <lineage>
        <taxon>Bacteria</taxon>
        <taxon>Bacillati</taxon>
        <taxon>Cyanobacteriota</taxon>
        <taxon>Cyanophyceae</taxon>
        <taxon>Oscillatoriophycideae</taxon>
        <taxon>Aerosakkonematales</taxon>
        <taxon>Aerosakkonemataceae</taxon>
        <taxon>Floridanema</taxon>
        <taxon>Floridanema flaviceps</taxon>
    </lineage>
</organism>
<evidence type="ECO:0000313" key="2">
    <source>
        <dbReference type="Proteomes" id="UP001576784"/>
    </source>
</evidence>
<dbReference type="PANTHER" id="PTHR34849">
    <property type="entry name" value="SSL5025 PROTEIN"/>
    <property type="match status" value="1"/>
</dbReference>
<comment type="caution">
    <text evidence="1">The sequence shown here is derived from an EMBL/GenBank/DDBJ whole genome shotgun (WGS) entry which is preliminary data.</text>
</comment>
<proteinExistence type="predicted"/>
<name>A0ABV4XLU5_9CYAN</name>
<dbReference type="Proteomes" id="UP001576784">
    <property type="component" value="Unassembled WGS sequence"/>
</dbReference>
<dbReference type="InterPro" id="IPR036388">
    <property type="entry name" value="WH-like_DNA-bd_sf"/>
</dbReference>
<gene>
    <name evidence="1" type="ORF">ACE1CI_06940</name>
</gene>
<dbReference type="SUPFAM" id="SSF46689">
    <property type="entry name" value="Homeodomain-like"/>
    <property type="match status" value="1"/>
</dbReference>
<dbReference type="Gene3D" id="1.10.10.10">
    <property type="entry name" value="Winged helix-like DNA-binding domain superfamily/Winged helix DNA-binding domain"/>
    <property type="match status" value="1"/>
</dbReference>